<dbReference type="InterPro" id="IPR009003">
    <property type="entry name" value="Peptidase_S1_PA"/>
</dbReference>
<sequence length="704" mass="79463">MKCFKLIIAFSLLAFFPSVSSADEGMWLPALISQRIDDMQAKGFKLDAEDIYSINQASLKDAVVLFNGGCTGELVSDKGLLLTNHHCGYGAIQRHSSVEHDYLKDGFWAMSLEEELPNEGLWVAFLVRMEDVTGRILEGYDVSMSERQRDSLIEANGARIKEAAVAEGPSYEASVEPMYYGNQYFLFVYQKFDDVRLVGAPPSSIGKFGGDTDNWMWPRHTGDFSIFRIYADKDNNPAPYSEDNVPYRPKKFFRISTAGISEGDFTFVYGFPGSTQEYVHSDAIRYIEDMNPKKIALRSERLAIMKKYMAADQDIRIRYSSKQANVANAWKKWQGEHKGLVKLDTYGTKKAFEEQFAKWAQDGGYEGYIGLTDSLSRLYGEMYPYSYAMDYYAESLNGVDAFRFARNVGNYISHNGTEGLERFIESFFKDYYYPIDEETFAFMAEKFNEDVPNDFKPEYLKQEFSRLGSVGAVIDSIFAVSLFTDREKALGIASLDSAGAMNAVHSDPLYRLADSYYSNVAVLASAASEMSSRIALMNRTYMRGQMEFLKDKTFYPDANLTLRVSYGKVEGFEPSDGVVYLPVSTLEGIIEKDNPEIFDYDIPQKLRDLYAAKDYGRWEVDGTVPVCFLATNHTSGGNSGSPVINADGNLVGINFDRVWEGTMSDLAFDPELCRNISLDIRYVLFLIDKYAGARNILDELTLVD</sequence>
<evidence type="ECO:0000256" key="3">
    <source>
        <dbReference type="ARBA" id="ARBA00022670"/>
    </source>
</evidence>
<dbReference type="PANTHER" id="PTHR38469">
    <property type="entry name" value="PERIPLASMIC PEPTIDASE SUBFAMILY S1B"/>
    <property type="match status" value="1"/>
</dbReference>
<keyword evidence="6 7" id="KW-0720">Serine protease</keyword>
<accession>A0A9D9I2A4</accession>
<protein>
    <recommendedName>
        <fullName evidence="7">Dipeptidyl-peptidase</fullName>
        <ecNumber evidence="7">3.4.14.-</ecNumber>
    </recommendedName>
</protein>
<gene>
    <name evidence="8" type="ORF">IAB93_01535</name>
</gene>
<feature type="signal peptide" evidence="7">
    <location>
        <begin position="1"/>
        <end position="21"/>
    </location>
</feature>
<keyword evidence="3 7" id="KW-0645">Protease</keyword>
<evidence type="ECO:0000256" key="2">
    <source>
        <dbReference type="ARBA" id="ARBA00022438"/>
    </source>
</evidence>
<organism evidence="8 9">
    <name type="scientific">Candidatus Merdivivens pullistercoris</name>
    <dbReference type="NCBI Taxonomy" id="2840873"/>
    <lineage>
        <taxon>Bacteria</taxon>
        <taxon>Pseudomonadati</taxon>
        <taxon>Bacteroidota</taxon>
        <taxon>Bacteroidia</taxon>
        <taxon>Bacteroidales</taxon>
        <taxon>Muribaculaceae</taxon>
        <taxon>Muribaculaceae incertae sedis</taxon>
        <taxon>Candidatus Merdivivens</taxon>
    </lineage>
</organism>
<dbReference type="EC" id="3.4.14.-" evidence="7"/>
<keyword evidence="4 7" id="KW-0732">Signal</keyword>
<evidence type="ECO:0000256" key="1">
    <source>
        <dbReference type="ARBA" id="ARBA00010491"/>
    </source>
</evidence>
<dbReference type="InterPro" id="IPR019500">
    <property type="entry name" value="Pep_S46"/>
</dbReference>
<reference evidence="8" key="2">
    <citation type="journal article" date="2021" name="PeerJ">
        <title>Extensive microbial diversity within the chicken gut microbiome revealed by metagenomics and culture.</title>
        <authorList>
            <person name="Gilroy R."/>
            <person name="Ravi A."/>
            <person name="Getino M."/>
            <person name="Pursley I."/>
            <person name="Horton D.L."/>
            <person name="Alikhan N.F."/>
            <person name="Baker D."/>
            <person name="Gharbi K."/>
            <person name="Hall N."/>
            <person name="Watson M."/>
            <person name="Adriaenssens E.M."/>
            <person name="Foster-Nyarko E."/>
            <person name="Jarju S."/>
            <person name="Secka A."/>
            <person name="Antonio M."/>
            <person name="Oren A."/>
            <person name="Chaudhuri R.R."/>
            <person name="La Ragione R."/>
            <person name="Hildebrand F."/>
            <person name="Pallen M.J."/>
        </authorList>
    </citation>
    <scope>NUCLEOTIDE SEQUENCE</scope>
    <source>
        <strain evidence="8">10037</strain>
    </source>
</reference>
<evidence type="ECO:0000313" key="9">
    <source>
        <dbReference type="Proteomes" id="UP000823597"/>
    </source>
</evidence>
<dbReference type="Gene3D" id="2.40.10.10">
    <property type="entry name" value="Trypsin-like serine proteases"/>
    <property type="match status" value="1"/>
</dbReference>
<evidence type="ECO:0000256" key="5">
    <source>
        <dbReference type="ARBA" id="ARBA00022801"/>
    </source>
</evidence>
<dbReference type="GO" id="GO:0043171">
    <property type="term" value="P:peptide catabolic process"/>
    <property type="evidence" value="ECO:0007669"/>
    <property type="project" value="UniProtKB-UniRule"/>
</dbReference>
<dbReference type="Pfam" id="PF10459">
    <property type="entry name" value="Peptidase_S46"/>
    <property type="match status" value="1"/>
</dbReference>
<evidence type="ECO:0000313" key="8">
    <source>
        <dbReference type="EMBL" id="MBO8464661.1"/>
    </source>
</evidence>
<comment type="function">
    <text evidence="7">Catalyzes the removal of dipeptides from the N-terminus of oligopeptides.</text>
</comment>
<proteinExistence type="inferred from homology"/>
<dbReference type="EMBL" id="JADIME010000016">
    <property type="protein sequence ID" value="MBO8464661.1"/>
    <property type="molecule type" value="Genomic_DNA"/>
</dbReference>
<dbReference type="GO" id="GO:0070009">
    <property type="term" value="F:serine-type aminopeptidase activity"/>
    <property type="evidence" value="ECO:0007669"/>
    <property type="project" value="UniProtKB-UniRule"/>
</dbReference>
<keyword evidence="5 7" id="KW-0378">Hydrolase</keyword>
<reference evidence="8" key="1">
    <citation type="submission" date="2020-10" db="EMBL/GenBank/DDBJ databases">
        <authorList>
            <person name="Gilroy R."/>
        </authorList>
    </citation>
    <scope>NUCLEOTIDE SEQUENCE</scope>
    <source>
        <strain evidence="8">10037</strain>
    </source>
</reference>
<comment type="caution">
    <text evidence="8">The sequence shown here is derived from an EMBL/GenBank/DDBJ whole genome shotgun (WGS) entry which is preliminary data.</text>
</comment>
<dbReference type="PANTHER" id="PTHR38469:SF1">
    <property type="entry name" value="PERIPLASMIC PEPTIDASE SUBFAMILY S1B"/>
    <property type="match status" value="1"/>
</dbReference>
<dbReference type="GO" id="GO:0008239">
    <property type="term" value="F:dipeptidyl-peptidase activity"/>
    <property type="evidence" value="ECO:0007669"/>
    <property type="project" value="UniProtKB-UniRule"/>
</dbReference>
<keyword evidence="2 7" id="KW-0031">Aminopeptidase</keyword>
<evidence type="ECO:0000256" key="7">
    <source>
        <dbReference type="RuleBase" id="RU366067"/>
    </source>
</evidence>
<dbReference type="InterPro" id="IPR043504">
    <property type="entry name" value="Peptidase_S1_PA_chymotrypsin"/>
</dbReference>
<dbReference type="SUPFAM" id="SSF50494">
    <property type="entry name" value="Trypsin-like serine proteases"/>
    <property type="match status" value="1"/>
</dbReference>
<feature type="chain" id="PRO_5039764237" description="Dipeptidyl-peptidase" evidence="7">
    <location>
        <begin position="22"/>
        <end position="704"/>
    </location>
</feature>
<dbReference type="GO" id="GO:0006508">
    <property type="term" value="P:proteolysis"/>
    <property type="evidence" value="ECO:0007669"/>
    <property type="project" value="UniProtKB-KW"/>
</dbReference>
<name>A0A9D9I2A4_9BACT</name>
<dbReference type="AlphaFoldDB" id="A0A9D9I2A4"/>
<evidence type="ECO:0000256" key="6">
    <source>
        <dbReference type="ARBA" id="ARBA00022825"/>
    </source>
</evidence>
<dbReference type="Proteomes" id="UP000823597">
    <property type="component" value="Unassembled WGS sequence"/>
</dbReference>
<comment type="similarity">
    <text evidence="1 7">Belongs to the peptidase S46 family.</text>
</comment>
<evidence type="ECO:0000256" key="4">
    <source>
        <dbReference type="ARBA" id="ARBA00022729"/>
    </source>
</evidence>